<sequence>MDINDSAGIQALLEQLKSSQAWKDAVASSDTINENESFQQHNVDDASQPNPPTPSVSVATLLSQLQAEPYSDATTSQDHTFDSFLPLSPPHPATPGQRADDSRYLTFHQALPVIAGLSEDPRFSKTLKSMKDEQNALETRLWEERKAILAKYEEKIKVAKTKATMIGSGISKHEAKMLSDAFEKELKRFDMERVLPAWDGLVLQQQEALAQMGVPTMFSTTDPSLREKQQKMIQVLDGLIS</sequence>
<proteinExistence type="predicted"/>
<name>A0A6A4HCZ9_9AGAR</name>
<feature type="compositionally biased region" description="Polar residues" evidence="1">
    <location>
        <begin position="69"/>
        <end position="78"/>
    </location>
</feature>
<dbReference type="EMBL" id="ML769527">
    <property type="protein sequence ID" value="KAE9395640.1"/>
    <property type="molecule type" value="Genomic_DNA"/>
</dbReference>
<reference evidence="2" key="1">
    <citation type="journal article" date="2019" name="Environ. Microbiol.">
        <title>Fungal ecological strategies reflected in gene transcription - a case study of two litter decomposers.</title>
        <authorList>
            <person name="Barbi F."/>
            <person name="Kohler A."/>
            <person name="Barry K."/>
            <person name="Baskaran P."/>
            <person name="Daum C."/>
            <person name="Fauchery L."/>
            <person name="Ihrmark K."/>
            <person name="Kuo A."/>
            <person name="LaButti K."/>
            <person name="Lipzen A."/>
            <person name="Morin E."/>
            <person name="Grigoriev I.V."/>
            <person name="Henrissat B."/>
            <person name="Lindahl B."/>
            <person name="Martin F."/>
        </authorList>
    </citation>
    <scope>NUCLEOTIDE SEQUENCE</scope>
    <source>
        <strain evidence="2">JB14</strain>
    </source>
</reference>
<evidence type="ECO:0000256" key="1">
    <source>
        <dbReference type="SAM" id="MobiDB-lite"/>
    </source>
</evidence>
<keyword evidence="3" id="KW-1185">Reference proteome</keyword>
<dbReference type="AlphaFoldDB" id="A0A6A4HCZ9"/>
<protein>
    <submittedName>
        <fullName evidence="2">Uncharacterized protein</fullName>
    </submittedName>
</protein>
<gene>
    <name evidence="2" type="ORF">BT96DRAFT_141127</name>
</gene>
<evidence type="ECO:0000313" key="3">
    <source>
        <dbReference type="Proteomes" id="UP000799118"/>
    </source>
</evidence>
<organism evidence="2 3">
    <name type="scientific">Gymnopus androsaceus JB14</name>
    <dbReference type="NCBI Taxonomy" id="1447944"/>
    <lineage>
        <taxon>Eukaryota</taxon>
        <taxon>Fungi</taxon>
        <taxon>Dikarya</taxon>
        <taxon>Basidiomycota</taxon>
        <taxon>Agaricomycotina</taxon>
        <taxon>Agaricomycetes</taxon>
        <taxon>Agaricomycetidae</taxon>
        <taxon>Agaricales</taxon>
        <taxon>Marasmiineae</taxon>
        <taxon>Omphalotaceae</taxon>
        <taxon>Gymnopus</taxon>
    </lineage>
</organism>
<accession>A0A6A4HCZ9</accession>
<feature type="region of interest" description="Disordered" evidence="1">
    <location>
        <begin position="69"/>
        <end position="99"/>
    </location>
</feature>
<evidence type="ECO:0000313" key="2">
    <source>
        <dbReference type="EMBL" id="KAE9395640.1"/>
    </source>
</evidence>
<dbReference type="OrthoDB" id="21617at2759"/>
<dbReference type="Proteomes" id="UP000799118">
    <property type="component" value="Unassembled WGS sequence"/>
</dbReference>